<dbReference type="PANTHER" id="PTHR31901">
    <property type="entry name" value="GH3 DOMAIN-CONTAINING PROTEIN"/>
    <property type="match status" value="1"/>
</dbReference>
<dbReference type="InterPro" id="IPR004993">
    <property type="entry name" value="GH3"/>
</dbReference>
<accession>A0ABQ7YW03</accession>
<sequence length="378" mass="42611">VIRRSIENNESNSKLKDLEVLTSNTKQVQADLLEKILRVKANTEYLRHFLHGSSDKGLFKKNWRLMSYDDVKPYIERVSKGEPSNVIAGDTVTSFISRHIDVVREGKVMAFLNSVPLATTPSGVLLLLSRQNRPLKCYTSLDEVILCVDYKQSMYCHLLCGLVQREEVVSISATFACLIVHAIQFLESHWKELCNNIRFARGSPTLVAETVAVILGGPKPELADLIERQCSQKSWEGDGFYNSAPQFKFVRRKNIVLSIDLEATTEEDISKALNRAAVVLEASDLMLMGFTCYADISTVPGHYVFFFWELKEKTFNSLVKPDSRVMMECCYVIEKSFNWFNGSSRNKGGAARNGTSISQFKIHVCTNSPQALAILEDK</sequence>
<feature type="non-terminal residue" evidence="2">
    <location>
        <position position="1"/>
    </location>
</feature>
<dbReference type="Proteomes" id="UP000824890">
    <property type="component" value="Unassembled WGS sequence"/>
</dbReference>
<dbReference type="InterPro" id="IPR055378">
    <property type="entry name" value="GH3_C"/>
</dbReference>
<name>A0ABQ7YW03_BRANA</name>
<dbReference type="Pfam" id="PF23572">
    <property type="entry name" value="GH3_C"/>
    <property type="match status" value="1"/>
</dbReference>
<feature type="non-terminal residue" evidence="2">
    <location>
        <position position="378"/>
    </location>
</feature>
<comment type="caution">
    <text evidence="2">The sequence shown here is derived from an EMBL/GenBank/DDBJ whole genome shotgun (WGS) entry which is preliminary data.</text>
</comment>
<protein>
    <recommendedName>
        <fullName evidence="1">GH3 C-terminal domain-containing protein</fullName>
    </recommendedName>
</protein>
<dbReference type="Pfam" id="PF03321">
    <property type="entry name" value="GH3"/>
    <property type="match status" value="1"/>
</dbReference>
<evidence type="ECO:0000313" key="3">
    <source>
        <dbReference type="Proteomes" id="UP000824890"/>
    </source>
</evidence>
<reference evidence="2 3" key="1">
    <citation type="submission" date="2021-05" db="EMBL/GenBank/DDBJ databases">
        <title>Genome Assembly of Synthetic Allotetraploid Brassica napus Reveals Homoeologous Exchanges between Subgenomes.</title>
        <authorList>
            <person name="Davis J.T."/>
        </authorList>
    </citation>
    <scope>NUCLEOTIDE SEQUENCE [LARGE SCALE GENOMIC DNA]</scope>
    <source>
        <strain evidence="3">cv. Da-Ae</strain>
        <tissue evidence="2">Seedling</tissue>
    </source>
</reference>
<keyword evidence="3" id="KW-1185">Reference proteome</keyword>
<proteinExistence type="predicted"/>
<evidence type="ECO:0000259" key="1">
    <source>
        <dbReference type="Pfam" id="PF23572"/>
    </source>
</evidence>
<organism evidence="2 3">
    <name type="scientific">Brassica napus</name>
    <name type="common">Rape</name>
    <dbReference type="NCBI Taxonomy" id="3708"/>
    <lineage>
        <taxon>Eukaryota</taxon>
        <taxon>Viridiplantae</taxon>
        <taxon>Streptophyta</taxon>
        <taxon>Embryophyta</taxon>
        <taxon>Tracheophyta</taxon>
        <taxon>Spermatophyta</taxon>
        <taxon>Magnoliopsida</taxon>
        <taxon>eudicotyledons</taxon>
        <taxon>Gunneridae</taxon>
        <taxon>Pentapetalae</taxon>
        <taxon>rosids</taxon>
        <taxon>malvids</taxon>
        <taxon>Brassicales</taxon>
        <taxon>Brassicaceae</taxon>
        <taxon>Brassiceae</taxon>
        <taxon>Brassica</taxon>
    </lineage>
</organism>
<evidence type="ECO:0000313" key="2">
    <source>
        <dbReference type="EMBL" id="KAH0872125.1"/>
    </source>
</evidence>
<dbReference type="PANTHER" id="PTHR31901:SF52">
    <property type="entry name" value="AUXIN-RESPONSIVE GH3 FAMILY PROTEIN"/>
    <property type="match status" value="1"/>
</dbReference>
<gene>
    <name evidence="2" type="ORF">HID58_069487</name>
</gene>
<feature type="domain" description="GH3 C-terminal" evidence="1">
    <location>
        <begin position="267"/>
        <end position="338"/>
    </location>
</feature>
<dbReference type="EMBL" id="JAGKQM010000016">
    <property type="protein sequence ID" value="KAH0872125.1"/>
    <property type="molecule type" value="Genomic_DNA"/>
</dbReference>